<keyword evidence="3" id="KW-1185">Reference proteome</keyword>
<dbReference type="Proteomes" id="UP000246635">
    <property type="component" value="Unassembled WGS sequence"/>
</dbReference>
<sequence length="288" mass="30554">MRRTRKGLMPVMLAAIVLIVGAAVAAKQHGGSKSQVSAAEDLQYVWSLADMIPTSTATVSNGHHWLLRYDVDGMRSGQALRAAGLLGLHKADASTEGAAGQQAETDTYVGTIDTDTESAGIIDGDADTNTNNSSQQTAVEVSMLIHTDHNSTSSVIVVKPPSSVGVDGLQTVANTIEQAVHEAGGQYEYSFRVSGTAAPDNTVDKMQSLKQLFTDVVAKSDAVLVENYEDKEGMTISESRFSPHIERTMKTGGKTSNLQLTVHLDSESTALDWVIGVPVITGDYTEAD</sequence>
<evidence type="ECO:0000313" key="2">
    <source>
        <dbReference type="EMBL" id="PWV89361.1"/>
    </source>
</evidence>
<evidence type="ECO:0000256" key="1">
    <source>
        <dbReference type="SAM" id="SignalP"/>
    </source>
</evidence>
<gene>
    <name evidence="2" type="ORF">DFQ01_14712</name>
</gene>
<comment type="caution">
    <text evidence="2">The sequence shown here is derived from an EMBL/GenBank/DDBJ whole genome shotgun (WGS) entry which is preliminary data.</text>
</comment>
<dbReference type="InterPro" id="IPR014794">
    <property type="entry name" value="DUF1779"/>
</dbReference>
<organism evidence="2 3">
    <name type="scientific">Paenibacillus cellulosilyticus</name>
    <dbReference type="NCBI Taxonomy" id="375489"/>
    <lineage>
        <taxon>Bacteria</taxon>
        <taxon>Bacillati</taxon>
        <taxon>Bacillota</taxon>
        <taxon>Bacilli</taxon>
        <taxon>Bacillales</taxon>
        <taxon>Paenibacillaceae</taxon>
        <taxon>Paenibacillus</taxon>
    </lineage>
</organism>
<protein>
    <submittedName>
        <fullName evidence="2">TATA-box binding protein</fullName>
    </submittedName>
</protein>
<evidence type="ECO:0000313" key="3">
    <source>
        <dbReference type="Proteomes" id="UP000246635"/>
    </source>
</evidence>
<dbReference type="Pfam" id="PF08680">
    <property type="entry name" value="DUF1779"/>
    <property type="match status" value="1"/>
</dbReference>
<dbReference type="AlphaFoldDB" id="A0A2V2YEP8"/>
<dbReference type="Gene3D" id="3.30.360.40">
    <property type="entry name" value="YwmB-like"/>
    <property type="match status" value="1"/>
</dbReference>
<accession>A0A2V2YEP8</accession>
<keyword evidence="1" id="KW-0732">Signal</keyword>
<feature type="chain" id="PRO_5015852441" evidence="1">
    <location>
        <begin position="26"/>
        <end position="288"/>
    </location>
</feature>
<dbReference type="EMBL" id="QGTQ01000047">
    <property type="protein sequence ID" value="PWV89361.1"/>
    <property type="molecule type" value="Genomic_DNA"/>
</dbReference>
<proteinExistence type="predicted"/>
<name>A0A2V2YEP8_9BACL</name>
<dbReference type="SUPFAM" id="SSF143842">
    <property type="entry name" value="YwmB-like"/>
    <property type="match status" value="1"/>
</dbReference>
<feature type="signal peptide" evidence="1">
    <location>
        <begin position="1"/>
        <end position="25"/>
    </location>
</feature>
<dbReference type="InterPro" id="IPR036209">
    <property type="entry name" value="YwmB-like_sf"/>
</dbReference>
<reference evidence="2 3" key="1">
    <citation type="submission" date="2018-05" db="EMBL/GenBank/DDBJ databases">
        <title>Genomic Encyclopedia of Type Strains, Phase III (KMG-III): the genomes of soil and plant-associated and newly described type strains.</title>
        <authorList>
            <person name="Whitman W."/>
        </authorList>
    </citation>
    <scope>NUCLEOTIDE SEQUENCE [LARGE SCALE GENOMIC DNA]</scope>
    <source>
        <strain evidence="2 3">CECT 5696</strain>
    </source>
</reference>